<feature type="region of interest" description="Disordered" evidence="2">
    <location>
        <begin position="406"/>
        <end position="437"/>
    </location>
</feature>
<feature type="region of interest" description="Disordered" evidence="2">
    <location>
        <begin position="131"/>
        <end position="184"/>
    </location>
</feature>
<dbReference type="PANTHER" id="PTHR31150:SF32">
    <property type="entry name" value="RING_U-BOX SUPERFAMILY PROTEIN"/>
    <property type="match status" value="1"/>
</dbReference>
<dbReference type="PANTHER" id="PTHR31150">
    <property type="entry name" value="EXPRESSED PROTEIN"/>
    <property type="match status" value="1"/>
</dbReference>
<dbReference type="AlphaFoldDB" id="A0AAX6E672"/>
<dbReference type="InterPro" id="IPR013083">
    <property type="entry name" value="Znf_RING/FYVE/PHD"/>
</dbReference>
<dbReference type="Proteomes" id="UP001140949">
    <property type="component" value="Unassembled WGS sequence"/>
</dbReference>
<keyword evidence="1" id="KW-0862">Zinc</keyword>
<gene>
    <name evidence="4" type="ORF">M6B38_206975</name>
</gene>
<dbReference type="Gene3D" id="3.30.40.10">
    <property type="entry name" value="Zinc/RING finger domain, C3HC4 (zinc finger)"/>
    <property type="match status" value="1"/>
</dbReference>
<keyword evidence="1" id="KW-0479">Metal-binding</keyword>
<evidence type="ECO:0000313" key="5">
    <source>
        <dbReference type="Proteomes" id="UP001140949"/>
    </source>
</evidence>
<proteinExistence type="predicted"/>
<keyword evidence="1" id="KW-0863">Zinc-finger</keyword>
<feature type="domain" description="RING-type" evidence="3">
    <location>
        <begin position="279"/>
        <end position="338"/>
    </location>
</feature>
<dbReference type="InterPro" id="IPR001841">
    <property type="entry name" value="Znf_RING"/>
</dbReference>
<feature type="compositionally biased region" description="Basic residues" evidence="2">
    <location>
        <begin position="425"/>
        <end position="437"/>
    </location>
</feature>
<dbReference type="SUPFAM" id="SSF57850">
    <property type="entry name" value="RING/U-box"/>
    <property type="match status" value="1"/>
</dbReference>
<dbReference type="PROSITE" id="PS50089">
    <property type="entry name" value="ZF_RING_2"/>
    <property type="match status" value="1"/>
</dbReference>
<dbReference type="GO" id="GO:0008270">
    <property type="term" value="F:zinc ion binding"/>
    <property type="evidence" value="ECO:0007669"/>
    <property type="project" value="UniProtKB-KW"/>
</dbReference>
<keyword evidence="5" id="KW-1185">Reference proteome</keyword>
<evidence type="ECO:0000256" key="1">
    <source>
        <dbReference type="PROSITE-ProRule" id="PRU00175"/>
    </source>
</evidence>
<evidence type="ECO:0000256" key="2">
    <source>
        <dbReference type="SAM" id="MobiDB-lite"/>
    </source>
</evidence>
<sequence length="437" mass="47138">MGANCCVAVRNKPSPLRISCDVSNLMTVRHSPSWSFRWDNRTHIEDIMDNTSRFPHQNSANVSSEIKSTTNTETEGLSDGGSSDDAFHIPKWRKSPSKVGIAGSSKLIAADLSNGGNSPPEEKCYIESPAAANDSDMKPPISIPYTPSSSSCKAAGPSTSQSCSLLSDPTSSRKAGRSPGYQLSRQISDSRIPSLKTLNESGSCSPEGSQSFVLSVCSNDISAGGSQGGSSDGWSMRTFSELVAASIQRDRWSFDSENVSSVNGKFPRSSPPSADIHICKVCSKLLKEKSPWSVEKIVSSNEISVAAVLICGHVYHAECLESITSEVDRYDPPCPVCTNGENLAPKLLGKAELKAKNKISRRAVADNDVDGNPVFDHHKAGGKCPRMGASSSMKASFTRPFLKRQFSFGSRPPPTRSVSETEATRKKKGFWARYRRD</sequence>
<organism evidence="4 5">
    <name type="scientific">Iris pallida</name>
    <name type="common">Sweet iris</name>
    <dbReference type="NCBI Taxonomy" id="29817"/>
    <lineage>
        <taxon>Eukaryota</taxon>
        <taxon>Viridiplantae</taxon>
        <taxon>Streptophyta</taxon>
        <taxon>Embryophyta</taxon>
        <taxon>Tracheophyta</taxon>
        <taxon>Spermatophyta</taxon>
        <taxon>Magnoliopsida</taxon>
        <taxon>Liliopsida</taxon>
        <taxon>Asparagales</taxon>
        <taxon>Iridaceae</taxon>
        <taxon>Iridoideae</taxon>
        <taxon>Irideae</taxon>
        <taxon>Iris</taxon>
    </lineage>
</organism>
<feature type="compositionally biased region" description="Low complexity" evidence="2">
    <location>
        <begin position="139"/>
        <end position="151"/>
    </location>
</feature>
<name>A0AAX6E672_IRIPA</name>
<comment type="caution">
    <text evidence="4">The sequence shown here is derived from an EMBL/GenBank/DDBJ whole genome shotgun (WGS) entry which is preliminary data.</text>
</comment>
<reference evidence="4" key="2">
    <citation type="submission" date="2023-04" db="EMBL/GenBank/DDBJ databases">
        <authorList>
            <person name="Bruccoleri R.E."/>
            <person name="Oakeley E.J."/>
            <person name="Faust A.-M."/>
            <person name="Dessus-Babus S."/>
            <person name="Altorfer M."/>
            <person name="Burckhardt D."/>
            <person name="Oertli M."/>
            <person name="Naumann U."/>
            <person name="Petersen F."/>
            <person name="Wong J."/>
        </authorList>
    </citation>
    <scope>NUCLEOTIDE SEQUENCE</scope>
    <source>
        <strain evidence="4">GSM-AAB239-AS_SAM_17_03QT</strain>
        <tissue evidence="4">Leaf</tissue>
    </source>
</reference>
<evidence type="ECO:0000259" key="3">
    <source>
        <dbReference type="PROSITE" id="PS50089"/>
    </source>
</evidence>
<feature type="compositionally biased region" description="Polar residues" evidence="2">
    <location>
        <begin position="51"/>
        <end position="75"/>
    </location>
</feature>
<accession>A0AAX6E672</accession>
<feature type="compositionally biased region" description="Polar residues" evidence="2">
    <location>
        <begin position="157"/>
        <end position="173"/>
    </location>
</feature>
<protein>
    <recommendedName>
        <fullName evidence="3">RING-type domain-containing protein</fullName>
    </recommendedName>
</protein>
<evidence type="ECO:0000313" key="4">
    <source>
        <dbReference type="EMBL" id="KAJ6799481.1"/>
    </source>
</evidence>
<reference evidence="4" key="1">
    <citation type="journal article" date="2023" name="GigaByte">
        <title>Genome assembly of the bearded iris, Iris pallida Lam.</title>
        <authorList>
            <person name="Bruccoleri R.E."/>
            <person name="Oakeley E.J."/>
            <person name="Faust A.M.E."/>
            <person name="Altorfer M."/>
            <person name="Dessus-Babus S."/>
            <person name="Burckhardt D."/>
            <person name="Oertli M."/>
            <person name="Naumann U."/>
            <person name="Petersen F."/>
            <person name="Wong J."/>
        </authorList>
    </citation>
    <scope>NUCLEOTIDE SEQUENCE</scope>
    <source>
        <strain evidence="4">GSM-AAB239-AS_SAM_17_03QT</strain>
    </source>
</reference>
<dbReference type="EMBL" id="JANAVB010039816">
    <property type="protein sequence ID" value="KAJ6799481.1"/>
    <property type="molecule type" value="Genomic_DNA"/>
</dbReference>
<dbReference type="SMART" id="SM00184">
    <property type="entry name" value="RING"/>
    <property type="match status" value="1"/>
</dbReference>
<feature type="region of interest" description="Disordered" evidence="2">
    <location>
        <begin position="51"/>
        <end position="90"/>
    </location>
</feature>